<name>A0A6L3T8R7_9HYPH</name>
<dbReference type="EMBL" id="VZZK01000001">
    <property type="protein sequence ID" value="KAB1081692.1"/>
    <property type="molecule type" value="Genomic_DNA"/>
</dbReference>
<dbReference type="OrthoDB" id="8445263at2"/>
<reference evidence="1 2" key="1">
    <citation type="submission" date="2019-09" db="EMBL/GenBank/DDBJ databases">
        <title>YIM 48816 draft genome.</title>
        <authorList>
            <person name="Jiang L."/>
        </authorList>
    </citation>
    <scope>NUCLEOTIDE SEQUENCE [LARGE SCALE GENOMIC DNA]</scope>
    <source>
        <strain evidence="1 2">YIM 48816</strain>
    </source>
</reference>
<dbReference type="InterPro" id="IPR021330">
    <property type="entry name" value="DUF2939"/>
</dbReference>
<accession>A0A6L3T8R7</accession>
<dbReference type="Pfam" id="PF11159">
    <property type="entry name" value="DUF2939"/>
    <property type="match status" value="1"/>
</dbReference>
<dbReference type="AlphaFoldDB" id="A0A6L3T8R7"/>
<keyword evidence="2" id="KW-1185">Reference proteome</keyword>
<comment type="caution">
    <text evidence="1">The sequence shown here is derived from an EMBL/GenBank/DDBJ whole genome shotgun (WGS) entry which is preliminary data.</text>
</comment>
<gene>
    <name evidence="1" type="ORF">F6X53_00895</name>
</gene>
<dbReference type="RefSeq" id="WP_150996250.1">
    <property type="nucleotide sequence ID" value="NZ_BPQY01000114.1"/>
</dbReference>
<protein>
    <submittedName>
        <fullName evidence="1">DUF2939 domain-containing protein</fullName>
    </submittedName>
</protein>
<organism evidence="1 2">
    <name type="scientific">Methylobacterium soli</name>
    <dbReference type="NCBI Taxonomy" id="553447"/>
    <lineage>
        <taxon>Bacteria</taxon>
        <taxon>Pseudomonadati</taxon>
        <taxon>Pseudomonadota</taxon>
        <taxon>Alphaproteobacteria</taxon>
        <taxon>Hyphomicrobiales</taxon>
        <taxon>Methylobacteriaceae</taxon>
        <taxon>Methylobacterium</taxon>
    </lineage>
</organism>
<dbReference type="Proteomes" id="UP000474159">
    <property type="component" value="Unassembled WGS sequence"/>
</dbReference>
<evidence type="ECO:0000313" key="2">
    <source>
        <dbReference type="Proteomes" id="UP000474159"/>
    </source>
</evidence>
<proteinExistence type="predicted"/>
<sequence>MRWWSVPILIALGWFAFTLTPFWALYGLARAVEARDVDYVDRHVNFRTLRLSLVRQTAAAARATIAEDPGLETRERQRLNEAAVAVALALAETMVTPKTVVDLLDDGWPETLDMPKPATASRETGLRVDGLVRFLALYAHSEMRGFRTVVIAVPPDAPRARQLRIRLRLRGWTWRLVDIEVTEELREQMAQKLSRTLAKMRSGDRAR</sequence>
<evidence type="ECO:0000313" key="1">
    <source>
        <dbReference type="EMBL" id="KAB1081692.1"/>
    </source>
</evidence>